<evidence type="ECO:0000256" key="3">
    <source>
        <dbReference type="ARBA" id="ARBA00022475"/>
    </source>
</evidence>
<evidence type="ECO:0000256" key="2">
    <source>
        <dbReference type="ARBA" id="ARBA00022448"/>
    </source>
</evidence>
<dbReference type="InterPro" id="IPR025997">
    <property type="entry name" value="SBP_2_dom"/>
</dbReference>
<evidence type="ECO:0000256" key="8">
    <source>
        <dbReference type="SAM" id="Phobius"/>
    </source>
</evidence>
<dbReference type="RefSeq" id="WP_317831462.1">
    <property type="nucleotide sequence ID" value="NZ_CP136920.1"/>
</dbReference>
<dbReference type="GO" id="GO:0022857">
    <property type="term" value="F:transmembrane transporter activity"/>
    <property type="evidence" value="ECO:0007669"/>
    <property type="project" value="InterPro"/>
</dbReference>
<evidence type="ECO:0000313" key="10">
    <source>
        <dbReference type="EMBL" id="WOO39535.1"/>
    </source>
</evidence>
<evidence type="ECO:0000259" key="9">
    <source>
        <dbReference type="Pfam" id="PF13407"/>
    </source>
</evidence>
<keyword evidence="7 8" id="KW-0472">Membrane</keyword>
<dbReference type="CDD" id="cd06579">
    <property type="entry name" value="TM_PBP1_transp_AraH_like"/>
    <property type="match status" value="1"/>
</dbReference>
<proteinExistence type="predicted"/>
<feature type="transmembrane region" description="Helical" evidence="8">
    <location>
        <begin position="88"/>
        <end position="107"/>
    </location>
</feature>
<accession>A0AAQ3L925</accession>
<dbReference type="GO" id="GO:0005886">
    <property type="term" value="C:plasma membrane"/>
    <property type="evidence" value="ECO:0007669"/>
    <property type="project" value="UniProtKB-SubCell"/>
</dbReference>
<dbReference type="Pfam" id="PF02653">
    <property type="entry name" value="BPD_transp_2"/>
    <property type="match status" value="1"/>
</dbReference>
<dbReference type="PANTHER" id="PTHR32196:SF21">
    <property type="entry name" value="ABC TRANSPORTER PERMEASE PROTEIN YPHD-RELATED"/>
    <property type="match status" value="1"/>
</dbReference>
<keyword evidence="6 8" id="KW-1133">Transmembrane helix</keyword>
<evidence type="ECO:0000256" key="6">
    <source>
        <dbReference type="ARBA" id="ARBA00022989"/>
    </source>
</evidence>
<keyword evidence="3" id="KW-1003">Cell membrane</keyword>
<dbReference type="Pfam" id="PF13407">
    <property type="entry name" value="Peripla_BP_4"/>
    <property type="match status" value="1"/>
</dbReference>
<dbReference type="AlphaFoldDB" id="A0AAQ3L925"/>
<dbReference type="KEGG" id="puo:RZN69_13000"/>
<feature type="transmembrane region" description="Helical" evidence="8">
    <location>
        <begin position="288"/>
        <end position="306"/>
    </location>
</feature>
<protein>
    <submittedName>
        <fullName evidence="10">Substrate-binding domain-containing protein</fullName>
    </submittedName>
</protein>
<dbReference type="Gene3D" id="3.40.50.2300">
    <property type="match status" value="2"/>
</dbReference>
<feature type="transmembrane region" description="Helical" evidence="8">
    <location>
        <begin position="64"/>
        <end position="82"/>
    </location>
</feature>
<dbReference type="PANTHER" id="PTHR32196">
    <property type="entry name" value="ABC TRANSPORTER PERMEASE PROTEIN YPHD-RELATED-RELATED"/>
    <property type="match status" value="1"/>
</dbReference>
<evidence type="ECO:0000256" key="5">
    <source>
        <dbReference type="ARBA" id="ARBA00022692"/>
    </source>
</evidence>
<feature type="transmembrane region" description="Helical" evidence="8">
    <location>
        <begin position="203"/>
        <end position="226"/>
    </location>
</feature>
<organism evidence="10 11">
    <name type="scientific">Rubellicoccus peritrichatus</name>
    <dbReference type="NCBI Taxonomy" id="3080537"/>
    <lineage>
        <taxon>Bacteria</taxon>
        <taxon>Pseudomonadati</taxon>
        <taxon>Verrucomicrobiota</taxon>
        <taxon>Opitutia</taxon>
        <taxon>Puniceicoccales</taxon>
        <taxon>Cerasicoccaceae</taxon>
        <taxon>Rubellicoccus</taxon>
    </lineage>
</organism>
<keyword evidence="2" id="KW-0813">Transport</keyword>
<feature type="transmembrane region" description="Helical" evidence="8">
    <location>
        <begin position="263"/>
        <end position="282"/>
    </location>
</feature>
<feature type="transmembrane region" description="Helical" evidence="8">
    <location>
        <begin position="232"/>
        <end position="251"/>
    </location>
</feature>
<feature type="transmembrane region" description="Helical" evidence="8">
    <location>
        <begin position="338"/>
        <end position="358"/>
    </location>
</feature>
<dbReference type="EMBL" id="CP136920">
    <property type="protein sequence ID" value="WOO39535.1"/>
    <property type="molecule type" value="Genomic_DNA"/>
</dbReference>
<keyword evidence="11" id="KW-1185">Reference proteome</keyword>
<keyword evidence="4" id="KW-0997">Cell inner membrane</keyword>
<feature type="transmembrane region" description="Helical" evidence="8">
    <location>
        <begin position="114"/>
        <end position="132"/>
    </location>
</feature>
<evidence type="ECO:0000256" key="7">
    <source>
        <dbReference type="ARBA" id="ARBA00023136"/>
    </source>
</evidence>
<dbReference type="InterPro" id="IPR028082">
    <property type="entry name" value="Peripla_BP_I"/>
</dbReference>
<sequence>MKHWLAENRIYLVLIAIFALMASLAPNFLTWNNQTSIMKGMSLQALPAIGFTIVMITRQLDLSIGSVLTLGGMLTVGLQPQLGWGGSIAVAVAAGCAVGYLNGFLVTKAKVDSFIATLGTMIIVQGFVYQYSGGDTLVVENFALGDWMESSFLPLLSPRILLVILIVLVFEAFLKKTSMGRAFYLVGGNATTAWHAGIPVDRYVTSAFVISGGLSALGGALFSISINSATTTMGVTSLMVVVAAVIIGGTSMNGGKGSVFKSMIALIALTMLANGFSAMGAGWEIQKITGGLVLASVILYDAWVQYRKEQVKGQRHELLEQLEILEDTTMQKKNDNTLAIVCVSAVACVAIVAIFAMFNLRLAKNSAATMVAMPAHTNVPASPATANGQSNLEWSLAIDASDLTSVDGQLLIPPSSPKTIPERPANPEALEEHDAGYWYDMEYAGWGLDKINIPQSPADGTRGKKVAFLKMVDHPYQTANERGMQKIADMYGIEMKTMVANADINTQAQQVDQVINEGADLVIINPVDAKACLPLFRKLNQAGIPIIASNVLPSDEAMAYTLAWTGPDDWGQMRMLARDFAELMNYEGGYCIVRHRPGSSPYFARTFAIITELKKIAPKMELLAMQTTDLEAEKSMQVVSDWITRFGPELKGIVSCDDSGAQVGINEAVANADREDIIRVAAGNSKVGMEFIQYGSLKAITFQSPEADGAIPMQLAADWFNGKPVDAVRYLPQRIITIENVEEFLPAQW</sequence>
<dbReference type="SUPFAM" id="SSF53822">
    <property type="entry name" value="Periplasmic binding protein-like I"/>
    <property type="match status" value="1"/>
</dbReference>
<evidence type="ECO:0000313" key="11">
    <source>
        <dbReference type="Proteomes" id="UP001304300"/>
    </source>
</evidence>
<feature type="domain" description="Periplasmic binding protein" evidence="9">
    <location>
        <begin position="470"/>
        <end position="723"/>
    </location>
</feature>
<comment type="subcellular location">
    <subcellularLocation>
        <location evidence="1">Cell membrane</location>
        <topology evidence="1">Multi-pass membrane protein</topology>
    </subcellularLocation>
</comment>
<name>A0AAQ3L925_9BACT</name>
<gene>
    <name evidence="10" type="ORF">RZN69_13000</name>
</gene>
<feature type="transmembrane region" description="Helical" evidence="8">
    <location>
        <begin position="152"/>
        <end position="174"/>
    </location>
</feature>
<evidence type="ECO:0000256" key="1">
    <source>
        <dbReference type="ARBA" id="ARBA00004651"/>
    </source>
</evidence>
<evidence type="ECO:0000256" key="4">
    <source>
        <dbReference type="ARBA" id="ARBA00022519"/>
    </source>
</evidence>
<dbReference type="Proteomes" id="UP001304300">
    <property type="component" value="Chromosome"/>
</dbReference>
<feature type="transmembrane region" description="Helical" evidence="8">
    <location>
        <begin position="12"/>
        <end position="31"/>
    </location>
</feature>
<dbReference type="InterPro" id="IPR001851">
    <property type="entry name" value="ABC_transp_permease"/>
</dbReference>
<keyword evidence="5 8" id="KW-0812">Transmembrane</keyword>
<reference evidence="10 11" key="1">
    <citation type="submission" date="2023-10" db="EMBL/GenBank/DDBJ databases">
        <title>Rubellicoccus peritrichatus gen. nov., sp. nov., isolated from an algae of coral reef tank.</title>
        <authorList>
            <person name="Luo J."/>
        </authorList>
    </citation>
    <scope>NUCLEOTIDE SEQUENCE [LARGE SCALE GENOMIC DNA]</scope>
    <source>
        <strain evidence="10 11">CR14</strain>
    </source>
</reference>
<dbReference type="CDD" id="cd01536">
    <property type="entry name" value="PBP1_ABC_sugar_binding-like"/>
    <property type="match status" value="1"/>
</dbReference>